<dbReference type="UniPathway" id="UPA00035">
    <property type="reaction ID" value="UER00044"/>
</dbReference>
<dbReference type="InterPro" id="IPR011060">
    <property type="entry name" value="RibuloseP-bd_barrel"/>
</dbReference>
<dbReference type="InterPro" id="IPR013785">
    <property type="entry name" value="Aldolase_TIM"/>
</dbReference>
<dbReference type="RefSeq" id="WP_075728124.1">
    <property type="nucleotide sequence ID" value="NZ_CP009245.1"/>
</dbReference>
<comment type="similarity">
    <text evidence="9 10">Belongs to the TrpA family.</text>
</comment>
<dbReference type="InterPro" id="IPR018204">
    <property type="entry name" value="Trp_synthase_alpha_AS"/>
</dbReference>
<dbReference type="PROSITE" id="PS00167">
    <property type="entry name" value="TRP_SYNTHASE_ALPHA"/>
    <property type="match status" value="1"/>
</dbReference>
<keyword evidence="7 9" id="KW-0456">Lyase</keyword>
<dbReference type="STRING" id="1431546.CAQU_12590"/>
<evidence type="ECO:0000256" key="2">
    <source>
        <dbReference type="ARBA" id="ARBA00004733"/>
    </source>
</evidence>
<dbReference type="OrthoDB" id="9804578at2"/>
<gene>
    <name evidence="9" type="primary">trpA</name>
    <name evidence="11" type="ORF">CAQU_12590</name>
</gene>
<proteinExistence type="inferred from homology"/>
<comment type="function">
    <text evidence="1 9">The alpha subunit is responsible for the aldol cleavage of indoleglycerol phosphate to indole and glyceraldehyde 3-phosphate.</text>
</comment>
<dbReference type="FunFam" id="3.20.20.70:FF:000037">
    <property type="entry name" value="Tryptophan synthase alpha chain"/>
    <property type="match status" value="1"/>
</dbReference>
<comment type="catalytic activity">
    <reaction evidence="8 9">
        <text>(1S,2R)-1-C-(indol-3-yl)glycerol 3-phosphate + L-serine = D-glyceraldehyde 3-phosphate + L-tryptophan + H2O</text>
        <dbReference type="Rhea" id="RHEA:10532"/>
        <dbReference type="ChEBI" id="CHEBI:15377"/>
        <dbReference type="ChEBI" id="CHEBI:33384"/>
        <dbReference type="ChEBI" id="CHEBI:57912"/>
        <dbReference type="ChEBI" id="CHEBI:58866"/>
        <dbReference type="ChEBI" id="CHEBI:59776"/>
        <dbReference type="EC" id="4.2.1.20"/>
    </reaction>
</comment>
<dbReference type="GO" id="GO:0004834">
    <property type="term" value="F:tryptophan synthase activity"/>
    <property type="evidence" value="ECO:0007669"/>
    <property type="project" value="UniProtKB-UniRule"/>
</dbReference>
<dbReference type="SUPFAM" id="SSF51366">
    <property type="entry name" value="Ribulose-phoshate binding barrel"/>
    <property type="match status" value="1"/>
</dbReference>
<dbReference type="PANTHER" id="PTHR43406:SF1">
    <property type="entry name" value="TRYPTOPHAN SYNTHASE ALPHA CHAIN, CHLOROPLASTIC"/>
    <property type="match status" value="1"/>
</dbReference>
<dbReference type="PANTHER" id="PTHR43406">
    <property type="entry name" value="TRYPTOPHAN SYNTHASE, ALPHA CHAIN"/>
    <property type="match status" value="1"/>
</dbReference>
<keyword evidence="6 9" id="KW-0057">Aromatic amino acid biosynthesis</keyword>
<keyword evidence="5 9" id="KW-0822">Tryptophan biosynthesis</keyword>
<evidence type="ECO:0000313" key="12">
    <source>
        <dbReference type="Proteomes" id="UP000185478"/>
    </source>
</evidence>
<name>A0A1L7CIQ4_9CORY</name>
<dbReference type="HAMAP" id="MF_00131">
    <property type="entry name" value="Trp_synth_alpha"/>
    <property type="match status" value="1"/>
</dbReference>
<feature type="active site" description="Proton acceptor" evidence="9">
    <location>
        <position position="60"/>
    </location>
</feature>
<comment type="pathway">
    <text evidence="2 9">Amino-acid biosynthesis; L-tryptophan biosynthesis; L-tryptophan from chorismate: step 5/5.</text>
</comment>
<keyword evidence="12" id="KW-1185">Reference proteome</keyword>
<dbReference type="KEGG" id="caqu:CAQU_12590"/>
<evidence type="ECO:0000256" key="7">
    <source>
        <dbReference type="ARBA" id="ARBA00023239"/>
    </source>
</evidence>
<protein>
    <recommendedName>
        <fullName evidence="9">Tryptophan synthase alpha chain</fullName>
        <ecNumber evidence="9">4.2.1.20</ecNumber>
    </recommendedName>
</protein>
<evidence type="ECO:0000256" key="8">
    <source>
        <dbReference type="ARBA" id="ARBA00049047"/>
    </source>
</evidence>
<reference evidence="11 12" key="1">
    <citation type="submission" date="2014-08" db="EMBL/GenBank/DDBJ databases">
        <title>Complete genome sequence of Corynebacterium aquilae S-613T(T) (=DSM 44791(T)), isolated from the choana of a healthy golden eagle.</title>
        <authorList>
            <person name="Ruckert C."/>
            <person name="Albersmeier A."/>
            <person name="Winkler A."/>
            <person name="Kalinowski J."/>
        </authorList>
    </citation>
    <scope>NUCLEOTIDE SEQUENCE [LARGE SCALE GENOMIC DNA]</scope>
    <source>
        <strain evidence="11 12">S-613</strain>
    </source>
</reference>
<accession>A0A1L7CIQ4</accession>
<organism evidence="11 12">
    <name type="scientific">Corynebacterium aquilae DSM 44791</name>
    <dbReference type="NCBI Taxonomy" id="1431546"/>
    <lineage>
        <taxon>Bacteria</taxon>
        <taxon>Bacillati</taxon>
        <taxon>Actinomycetota</taxon>
        <taxon>Actinomycetes</taxon>
        <taxon>Mycobacteriales</taxon>
        <taxon>Corynebacteriaceae</taxon>
        <taxon>Corynebacterium</taxon>
    </lineage>
</organism>
<dbReference type="Pfam" id="PF00290">
    <property type="entry name" value="Trp_syntA"/>
    <property type="match status" value="1"/>
</dbReference>
<evidence type="ECO:0000256" key="6">
    <source>
        <dbReference type="ARBA" id="ARBA00023141"/>
    </source>
</evidence>
<dbReference type="Proteomes" id="UP000185478">
    <property type="component" value="Chromosome"/>
</dbReference>
<dbReference type="GO" id="GO:0005829">
    <property type="term" value="C:cytosol"/>
    <property type="evidence" value="ECO:0007669"/>
    <property type="project" value="TreeGrafter"/>
</dbReference>
<dbReference type="AlphaFoldDB" id="A0A1L7CIQ4"/>
<evidence type="ECO:0000256" key="4">
    <source>
        <dbReference type="ARBA" id="ARBA00022605"/>
    </source>
</evidence>
<evidence type="ECO:0000256" key="10">
    <source>
        <dbReference type="RuleBase" id="RU003662"/>
    </source>
</evidence>
<keyword evidence="4 9" id="KW-0028">Amino-acid biosynthesis</keyword>
<sequence length="279" mass="28792">MSRYPALFERLKSSNEGAFVPFVMLGDPTKQDSIAIIEALIAGGADALELGVPFSDPVADGPTIQAAHIRALDAHIDVDTALSIVRTIRDKHPDLPIGLLIYGNVPFARGLDTFYTDVAQAGADSVLLPDIPVREGAPFTTAARAAGIDQIFIAPPHASEATLEGVAANSTGYIYAVSRVGVTGAEHASSTDGLKDVVDNLTRFGGAPALLGFGISTPEHVAAAIAAGAAGAISGSAVTKIVEKHCTGESPNARSIDDQQAMCQELTDYVAAMKAATRS</sequence>
<dbReference type="Gene3D" id="3.20.20.70">
    <property type="entry name" value="Aldolase class I"/>
    <property type="match status" value="1"/>
</dbReference>
<dbReference type="EMBL" id="CP009245">
    <property type="protein sequence ID" value="APT85734.1"/>
    <property type="molecule type" value="Genomic_DNA"/>
</dbReference>
<evidence type="ECO:0000256" key="3">
    <source>
        <dbReference type="ARBA" id="ARBA00011270"/>
    </source>
</evidence>
<dbReference type="NCBIfam" id="TIGR00262">
    <property type="entry name" value="trpA"/>
    <property type="match status" value="1"/>
</dbReference>
<dbReference type="EC" id="4.2.1.20" evidence="9"/>
<evidence type="ECO:0000256" key="9">
    <source>
        <dbReference type="HAMAP-Rule" id="MF_00131"/>
    </source>
</evidence>
<evidence type="ECO:0000313" key="11">
    <source>
        <dbReference type="EMBL" id="APT85734.1"/>
    </source>
</evidence>
<comment type="subunit">
    <text evidence="3 9">Tetramer of two alpha and two beta chains.</text>
</comment>
<evidence type="ECO:0000256" key="1">
    <source>
        <dbReference type="ARBA" id="ARBA00003365"/>
    </source>
</evidence>
<dbReference type="InterPro" id="IPR002028">
    <property type="entry name" value="Trp_synthase_suA"/>
</dbReference>
<dbReference type="CDD" id="cd04724">
    <property type="entry name" value="Tryptophan_synthase_alpha"/>
    <property type="match status" value="1"/>
</dbReference>
<evidence type="ECO:0000256" key="5">
    <source>
        <dbReference type="ARBA" id="ARBA00022822"/>
    </source>
</evidence>
<feature type="active site" description="Proton acceptor" evidence="9">
    <location>
        <position position="49"/>
    </location>
</feature>